<feature type="compositionally biased region" description="Polar residues" evidence="1">
    <location>
        <begin position="1188"/>
        <end position="1197"/>
    </location>
</feature>
<comment type="caution">
    <text evidence="2">The sequence shown here is derived from an EMBL/GenBank/DDBJ whole genome shotgun (WGS) entry which is preliminary data.</text>
</comment>
<evidence type="ECO:0000256" key="1">
    <source>
        <dbReference type="SAM" id="MobiDB-lite"/>
    </source>
</evidence>
<keyword evidence="3" id="KW-1185">Reference proteome</keyword>
<protein>
    <recommendedName>
        <fullName evidence="4">Tubulin-like protein</fullName>
    </recommendedName>
</protein>
<dbReference type="InterPro" id="IPR036525">
    <property type="entry name" value="Tubulin/FtsZ_GTPase_sf"/>
</dbReference>
<dbReference type="InterPro" id="IPR025904">
    <property type="entry name" value="Tubulin-like"/>
</dbReference>
<evidence type="ECO:0000313" key="2">
    <source>
        <dbReference type="EMBL" id="RAV33068.1"/>
    </source>
</evidence>
<dbReference type="RefSeq" id="WP_113629939.1">
    <property type="nucleotide sequence ID" value="NZ_QHCV01000003.1"/>
</dbReference>
<dbReference type="Pfam" id="PF13809">
    <property type="entry name" value="Tubulin_2"/>
    <property type="match status" value="1"/>
</dbReference>
<reference evidence="2 3" key="1">
    <citation type="journal article" date="2018" name="Syst. Appl. Microbiol.">
        <title>Corynebacterium heidelbergense sp. nov., isolated from the preen glands of Egyptian geese (Alopochen aegyptiacus).</title>
        <authorList>
            <person name="Braun M.S."/>
            <person name="Wang E."/>
            <person name="Zimmermann S."/>
            <person name="Wink M."/>
        </authorList>
    </citation>
    <scope>NUCLEOTIDE SEQUENCE [LARGE SCALE GENOMIC DNA]</scope>
    <source>
        <strain evidence="2 3">647</strain>
    </source>
</reference>
<dbReference type="Gene3D" id="3.40.50.1440">
    <property type="entry name" value="Tubulin/FtsZ, GTPase domain"/>
    <property type="match status" value="1"/>
</dbReference>
<proteinExistence type="predicted"/>
<gene>
    <name evidence="2" type="ORF">DLJ54_00535</name>
</gene>
<sequence length="1218" mass="133174">MQKFLVVGCGGSGAATQAFMIDQLKASLRLIAPEINKLPKAWQFVTIDVPLEPEPGPNGLPNVPQAGGRYVGIGSTQPYSQFDRGLSDNLGRKGALGEIATWASRDPDNLNVPISDGAGQYRGIGRALALQRLSEIRDTLQQAVTDLVDSDANRELDELNRRITGKDSSSADSTPIVLVISSMAGGAGASMFLDVCRILSSIDNVSVGHTAVFLCTPEVFEQRPKSERLGTWPNALAVFGEAVAAQTGSAFGHDQAVFNARGFGGTTQGRSFARLFPIGARMGTKAARFGDGSQQAIYRGLGRALAGLMSSDEASKSFSAYALTNTGALAADRSVFGWGSQTALNWDDMPWGSMGYAQLSMGRDRYAEYAAQRLARSAFERLRTGHYDPSQPSTGQEQLDQRISQRLRYFLDSCLALGNFLDSSPDDYFFTGWIEQLFGSSSGYSHVSVGTDEIKNLVRSVVYAQDGMKSQEWRDAAISGLQGVSEEVIGRCRSAAYSAVFSVADALADRLVVTVENELSLYGLPYARKLVENLRSGLREQVLPPLRRFGAPVSQGRNPMALTPQAEQILQPLTGKGTVKNGAQLTDQLLAAMIPSWEDYLRRCIALQLEELLVDYCDNLLGPLGRELEAAHEDLDEAANKRETLLNLADVSTDNPLAWPADGEEKVNDRFRGSANEIVITSVDRFPRDYGQHMLQTVRVSTPDVVTSDQAVHAATGVVIRGEWETQGSRPAPRDTLALPMRSESGGGNRVGWVPSSLLSYPESSGPREPREARAASFRAKVRPRDLIERARQWIMRPKYPFEMFINVDLRHFLTRSSDLSDAEYNTRRNALRDAFKEALLQARPLAAVSESALSRAHPGESLRYHYNFSEIPFKDMPVADDLDQALHESLNLDSSTVDVFRRALKSSEKVHRIEVFGSYPNYSPLVFSSVLPKAAEDWDSRIGAKEGFWSLRRARPLAAALPMGQEERRAMVAGWMVGALTGRIAILNQGSAEASAVIFDKEQGKWRPFPKPMLTPPAQLRIAPDWLPAVMESILLAYARFPEKGEDNEVGSSLKPYQVLRGIYDSNPDGPTPAHGIVTHPVVEVLAEYLATGQRHDGVQAPETLQGRFEAVQSGLAEMARNADFFLPNTNAGLPTSFNDPKPVAVVRDRNIAKTMPFYRDLAPDVAAMAEELQKRLQQAVKRAETWGQNSNQMASGPQPGEATINAHMPDFGSGLA</sequence>
<dbReference type="Proteomes" id="UP000251577">
    <property type="component" value="Unassembled WGS sequence"/>
</dbReference>
<accession>A0A364V8X6</accession>
<evidence type="ECO:0000313" key="3">
    <source>
        <dbReference type="Proteomes" id="UP000251577"/>
    </source>
</evidence>
<organism evidence="2 3">
    <name type="scientific">Corynebacterium heidelbergense</name>
    <dbReference type="NCBI Taxonomy" id="2055947"/>
    <lineage>
        <taxon>Bacteria</taxon>
        <taxon>Bacillati</taxon>
        <taxon>Actinomycetota</taxon>
        <taxon>Actinomycetes</taxon>
        <taxon>Mycobacteriales</taxon>
        <taxon>Corynebacteriaceae</taxon>
        <taxon>Corynebacterium</taxon>
    </lineage>
</organism>
<evidence type="ECO:0008006" key="4">
    <source>
        <dbReference type="Google" id="ProtNLM"/>
    </source>
</evidence>
<dbReference type="EMBL" id="QHCV01000003">
    <property type="protein sequence ID" value="RAV33068.1"/>
    <property type="molecule type" value="Genomic_DNA"/>
</dbReference>
<name>A0A364V8X6_9CORY</name>
<dbReference type="AlphaFoldDB" id="A0A364V8X6"/>
<feature type="region of interest" description="Disordered" evidence="1">
    <location>
        <begin position="1188"/>
        <end position="1218"/>
    </location>
</feature>